<feature type="signal peptide" evidence="1">
    <location>
        <begin position="1"/>
        <end position="24"/>
    </location>
</feature>
<comment type="caution">
    <text evidence="2">The sequence shown here is derived from an EMBL/GenBank/DDBJ whole genome shotgun (WGS) entry which is preliminary data.</text>
</comment>
<proteinExistence type="predicted"/>
<dbReference type="Proteomes" id="UP000600600">
    <property type="component" value="Unassembled WGS sequence"/>
</dbReference>
<reference evidence="2 3" key="1">
    <citation type="submission" date="2020-08" db="EMBL/GenBank/DDBJ databases">
        <title>Genome public.</title>
        <authorList>
            <person name="Liu C."/>
            <person name="Sun Q."/>
        </authorList>
    </citation>
    <scope>NUCLEOTIDE SEQUENCE [LARGE SCALE GENOMIC DNA]</scope>
    <source>
        <strain evidence="2 3">M27</strain>
    </source>
</reference>
<dbReference type="RefSeq" id="WP_005812769.1">
    <property type="nucleotide sequence ID" value="NZ_JACOOE010000028.1"/>
</dbReference>
<organism evidence="2 3">
    <name type="scientific">Bacteroides difficilis</name>
    <dbReference type="NCBI Taxonomy" id="2763021"/>
    <lineage>
        <taxon>Bacteria</taxon>
        <taxon>Pseudomonadati</taxon>
        <taxon>Bacteroidota</taxon>
        <taxon>Bacteroidia</taxon>
        <taxon>Bacteroidales</taxon>
        <taxon>Bacteroidaceae</taxon>
        <taxon>Bacteroides</taxon>
    </lineage>
</organism>
<protein>
    <submittedName>
        <fullName evidence="2">Uncharacterized protein</fullName>
    </submittedName>
</protein>
<accession>A0ABR7CI47</accession>
<feature type="chain" id="PRO_5045521606" evidence="1">
    <location>
        <begin position="25"/>
        <end position="176"/>
    </location>
</feature>
<keyword evidence="3" id="KW-1185">Reference proteome</keyword>
<gene>
    <name evidence="2" type="ORF">H8S67_22825</name>
</gene>
<name>A0ABR7CI47_9BACE</name>
<keyword evidence="1" id="KW-0732">Signal</keyword>
<evidence type="ECO:0000313" key="2">
    <source>
        <dbReference type="EMBL" id="MBC5607475.1"/>
    </source>
</evidence>
<evidence type="ECO:0000313" key="3">
    <source>
        <dbReference type="Proteomes" id="UP000600600"/>
    </source>
</evidence>
<dbReference type="EMBL" id="JACOOE010000028">
    <property type="protein sequence ID" value="MBC5607475.1"/>
    <property type="molecule type" value="Genomic_DNA"/>
</dbReference>
<sequence length="176" mass="20723">MKKNEFRKELVLILVLLCTTIAYAQKNDSSFMVAPADSTKDISLTQRVDSLEHELSYIKLSYELYTLNNDLSIFNNDIGVRTNAIQINIYTHNFDYKLYKAYKDNYEATKDKLLSYQDLIETKKTYFWLKIITYPYTEVEKKLLLSSYMTIDKGYSQLESSLKLMKICLDMYKDSL</sequence>
<evidence type="ECO:0000256" key="1">
    <source>
        <dbReference type="SAM" id="SignalP"/>
    </source>
</evidence>